<sequence length="60" mass="7201">MKFQQIDEDSDLLVPFSGFYWRSLHLSLSLWRFRTISLDLLLSLAIQERSHQIYEVSTNR</sequence>
<keyword evidence="2" id="KW-1185">Reference proteome</keyword>
<reference evidence="2" key="1">
    <citation type="journal article" date="2017" name="Nature">
        <title>The sunflower genome provides insights into oil metabolism, flowering and Asterid evolution.</title>
        <authorList>
            <person name="Badouin H."/>
            <person name="Gouzy J."/>
            <person name="Grassa C.J."/>
            <person name="Murat F."/>
            <person name="Staton S.E."/>
            <person name="Cottret L."/>
            <person name="Lelandais-Briere C."/>
            <person name="Owens G.L."/>
            <person name="Carrere S."/>
            <person name="Mayjonade B."/>
            <person name="Legrand L."/>
            <person name="Gill N."/>
            <person name="Kane N.C."/>
            <person name="Bowers J.E."/>
            <person name="Hubner S."/>
            <person name="Bellec A."/>
            <person name="Berard A."/>
            <person name="Berges H."/>
            <person name="Blanchet N."/>
            <person name="Boniface M.C."/>
            <person name="Brunel D."/>
            <person name="Catrice O."/>
            <person name="Chaidir N."/>
            <person name="Claudel C."/>
            <person name="Donnadieu C."/>
            <person name="Faraut T."/>
            <person name="Fievet G."/>
            <person name="Helmstetter N."/>
            <person name="King M."/>
            <person name="Knapp S.J."/>
            <person name="Lai Z."/>
            <person name="Le Paslier M.C."/>
            <person name="Lippi Y."/>
            <person name="Lorenzon L."/>
            <person name="Mandel J.R."/>
            <person name="Marage G."/>
            <person name="Marchand G."/>
            <person name="Marquand E."/>
            <person name="Bret-Mestries E."/>
            <person name="Morien E."/>
            <person name="Nambeesan S."/>
            <person name="Nguyen T."/>
            <person name="Pegot-Espagnet P."/>
            <person name="Pouilly N."/>
            <person name="Raftis F."/>
            <person name="Sallet E."/>
            <person name="Schiex T."/>
            <person name="Thomas J."/>
            <person name="Vandecasteele C."/>
            <person name="Vares D."/>
            <person name="Vear F."/>
            <person name="Vautrin S."/>
            <person name="Crespi M."/>
            <person name="Mangin B."/>
            <person name="Burke J.M."/>
            <person name="Salse J."/>
            <person name="Munos S."/>
            <person name="Vincourt P."/>
            <person name="Rieseberg L.H."/>
            <person name="Langlade N.B."/>
        </authorList>
    </citation>
    <scope>NUCLEOTIDE SEQUENCE [LARGE SCALE GENOMIC DNA]</scope>
    <source>
        <strain evidence="2">cv. SF193</strain>
    </source>
</reference>
<organism evidence="1 2">
    <name type="scientific">Helianthus annuus</name>
    <name type="common">Common sunflower</name>
    <dbReference type="NCBI Taxonomy" id="4232"/>
    <lineage>
        <taxon>Eukaryota</taxon>
        <taxon>Viridiplantae</taxon>
        <taxon>Streptophyta</taxon>
        <taxon>Embryophyta</taxon>
        <taxon>Tracheophyta</taxon>
        <taxon>Spermatophyta</taxon>
        <taxon>Magnoliopsida</taxon>
        <taxon>eudicotyledons</taxon>
        <taxon>Gunneridae</taxon>
        <taxon>Pentapetalae</taxon>
        <taxon>asterids</taxon>
        <taxon>campanulids</taxon>
        <taxon>Asterales</taxon>
        <taxon>Asteraceae</taxon>
        <taxon>Asteroideae</taxon>
        <taxon>Heliantheae alliance</taxon>
        <taxon>Heliantheae</taxon>
        <taxon>Helianthus</taxon>
    </lineage>
</organism>
<proteinExistence type="predicted"/>
<dbReference type="EMBL" id="CM007899">
    <property type="protein sequence ID" value="OTG11601.1"/>
    <property type="molecule type" value="Genomic_DNA"/>
</dbReference>
<gene>
    <name evidence="1" type="ORF">HannXRQ_Chr10g0300551</name>
</gene>
<accession>A0A251TNM2</accession>
<dbReference type="InParanoid" id="A0A251TNM2"/>
<evidence type="ECO:0000313" key="2">
    <source>
        <dbReference type="Proteomes" id="UP000215914"/>
    </source>
</evidence>
<name>A0A251TNM2_HELAN</name>
<protein>
    <submittedName>
        <fullName evidence="1">Uncharacterized protein</fullName>
    </submittedName>
</protein>
<dbReference type="Proteomes" id="UP000215914">
    <property type="component" value="Chromosome 10"/>
</dbReference>
<evidence type="ECO:0000313" key="1">
    <source>
        <dbReference type="EMBL" id="OTG11601.1"/>
    </source>
</evidence>
<dbReference type="AlphaFoldDB" id="A0A251TNM2"/>